<comment type="caution">
    <text evidence="1">The sequence shown here is derived from an EMBL/GenBank/DDBJ whole genome shotgun (WGS) entry which is preliminary data.</text>
</comment>
<keyword evidence="2" id="KW-1185">Reference proteome</keyword>
<proteinExistence type="predicted"/>
<dbReference type="Proteomes" id="UP001370490">
    <property type="component" value="Unassembled WGS sequence"/>
</dbReference>
<dbReference type="AlphaFoldDB" id="A0AAN8VDC8"/>
<sequence>MTRMVPIEAHNRQQLQGAMESVSAGPIAETREVFISQLMVRECFYPGQQCCWGWRCSGSKD</sequence>
<organism evidence="1 2">
    <name type="scientific">Dillenia turbinata</name>
    <dbReference type="NCBI Taxonomy" id="194707"/>
    <lineage>
        <taxon>Eukaryota</taxon>
        <taxon>Viridiplantae</taxon>
        <taxon>Streptophyta</taxon>
        <taxon>Embryophyta</taxon>
        <taxon>Tracheophyta</taxon>
        <taxon>Spermatophyta</taxon>
        <taxon>Magnoliopsida</taxon>
        <taxon>eudicotyledons</taxon>
        <taxon>Gunneridae</taxon>
        <taxon>Pentapetalae</taxon>
        <taxon>Dilleniales</taxon>
        <taxon>Dilleniaceae</taxon>
        <taxon>Dillenia</taxon>
    </lineage>
</organism>
<evidence type="ECO:0000313" key="2">
    <source>
        <dbReference type="Proteomes" id="UP001370490"/>
    </source>
</evidence>
<protein>
    <submittedName>
        <fullName evidence="1">Uncharacterized protein</fullName>
    </submittedName>
</protein>
<reference evidence="1 2" key="1">
    <citation type="submission" date="2023-12" db="EMBL/GenBank/DDBJ databases">
        <title>A high-quality genome assembly for Dillenia turbinata (Dilleniales).</title>
        <authorList>
            <person name="Chanderbali A."/>
        </authorList>
    </citation>
    <scope>NUCLEOTIDE SEQUENCE [LARGE SCALE GENOMIC DNA]</scope>
    <source>
        <strain evidence="1">LSX21</strain>
        <tissue evidence="1">Leaf</tissue>
    </source>
</reference>
<gene>
    <name evidence="1" type="ORF">RJ641_006382</name>
</gene>
<name>A0AAN8VDC8_9MAGN</name>
<accession>A0AAN8VDC8</accession>
<evidence type="ECO:0000313" key="1">
    <source>
        <dbReference type="EMBL" id="KAK6927791.1"/>
    </source>
</evidence>
<dbReference type="EMBL" id="JBAMMX010000014">
    <property type="protein sequence ID" value="KAK6927791.1"/>
    <property type="molecule type" value="Genomic_DNA"/>
</dbReference>